<keyword evidence="3" id="KW-1185">Reference proteome</keyword>
<feature type="transmembrane region" description="Helical" evidence="1">
    <location>
        <begin position="12"/>
        <end position="35"/>
    </location>
</feature>
<accession>A0A7S8MVG2</accession>
<dbReference type="KEGG" id="msf:IT882_12255"/>
<dbReference type="EMBL" id="CP064760">
    <property type="protein sequence ID" value="QPE03994.1"/>
    <property type="molecule type" value="Genomic_DNA"/>
</dbReference>
<evidence type="ECO:0008006" key="4">
    <source>
        <dbReference type="Google" id="ProtNLM"/>
    </source>
</evidence>
<dbReference type="RefSeq" id="WP_195692085.1">
    <property type="nucleotide sequence ID" value="NZ_CP064760.1"/>
</dbReference>
<evidence type="ECO:0000313" key="3">
    <source>
        <dbReference type="Proteomes" id="UP000594480"/>
    </source>
</evidence>
<gene>
    <name evidence="2" type="ORF">IT882_12255</name>
</gene>
<keyword evidence="1" id="KW-0472">Membrane</keyword>
<name>A0A7S8MVG2_9MICO</name>
<dbReference type="InterPro" id="IPR049790">
    <property type="entry name" value="Rv3655c/TadE"/>
</dbReference>
<keyword evidence="1" id="KW-0812">Transmembrane</keyword>
<evidence type="ECO:0000256" key="1">
    <source>
        <dbReference type="SAM" id="Phobius"/>
    </source>
</evidence>
<sequence length="110" mass="10754">MIRDGLGGDRGSVAAEFAIAMTAVAVVVLVAVGLLGAAGRHILLQDAVADAARLASRGESSARVSAVVQNAVPGASVDISDAGDLVCVTAARTVSGIPVSARGCALADGW</sequence>
<evidence type="ECO:0000313" key="2">
    <source>
        <dbReference type="EMBL" id="QPE03994.1"/>
    </source>
</evidence>
<reference evidence="2 3" key="1">
    <citation type="submission" date="2020-11" db="EMBL/GenBank/DDBJ databases">
        <title>Amino acid is mineralized and recycled by bacteria in oceanic microbiome.</title>
        <authorList>
            <person name="Zheng L.Y."/>
        </authorList>
    </citation>
    <scope>NUCLEOTIDE SEQUENCE [LARGE SCALE GENOMIC DNA]</scope>
    <source>
        <strain evidence="2 3">A32-1</strain>
    </source>
</reference>
<keyword evidence="1" id="KW-1133">Transmembrane helix</keyword>
<dbReference type="AlphaFoldDB" id="A0A7S8MVG2"/>
<dbReference type="NCBIfam" id="NF041390">
    <property type="entry name" value="TadE_Rv3655c"/>
    <property type="match status" value="1"/>
</dbReference>
<dbReference type="Proteomes" id="UP000594480">
    <property type="component" value="Chromosome"/>
</dbReference>
<proteinExistence type="predicted"/>
<organism evidence="2 3">
    <name type="scientific">Microbacterium schleiferi</name>
    <dbReference type="NCBI Taxonomy" id="69362"/>
    <lineage>
        <taxon>Bacteria</taxon>
        <taxon>Bacillati</taxon>
        <taxon>Actinomycetota</taxon>
        <taxon>Actinomycetes</taxon>
        <taxon>Micrococcales</taxon>
        <taxon>Microbacteriaceae</taxon>
        <taxon>Microbacterium</taxon>
    </lineage>
</organism>
<protein>
    <recommendedName>
        <fullName evidence="4">TadE-like protein</fullName>
    </recommendedName>
</protein>